<dbReference type="EMBL" id="BJZO01000041">
    <property type="protein sequence ID" value="GEO81594.1"/>
    <property type="molecule type" value="Genomic_DNA"/>
</dbReference>
<comment type="caution">
    <text evidence="1">The sequence shown here is derived from an EMBL/GenBank/DDBJ whole genome shotgun (WGS) entry which is preliminary data.</text>
</comment>
<accession>A0A512H829</accession>
<organism evidence="1 2">
    <name type="scientific">Pararhodospirillum oryzae</name>
    <dbReference type="NCBI Taxonomy" id="478448"/>
    <lineage>
        <taxon>Bacteria</taxon>
        <taxon>Pseudomonadati</taxon>
        <taxon>Pseudomonadota</taxon>
        <taxon>Alphaproteobacteria</taxon>
        <taxon>Rhodospirillales</taxon>
        <taxon>Rhodospirillaceae</taxon>
        <taxon>Pararhodospirillum</taxon>
    </lineage>
</organism>
<protein>
    <submittedName>
        <fullName evidence="1">Uncharacterized protein</fullName>
    </submittedName>
</protein>
<dbReference type="AlphaFoldDB" id="A0A512H829"/>
<dbReference type="Proteomes" id="UP000321567">
    <property type="component" value="Unassembled WGS sequence"/>
</dbReference>
<reference evidence="1 2" key="1">
    <citation type="submission" date="2019-07" db="EMBL/GenBank/DDBJ databases">
        <title>Whole genome shotgun sequence of Rhodospirillum oryzae NBRC 107573.</title>
        <authorList>
            <person name="Hosoyama A."/>
            <person name="Uohara A."/>
            <person name="Ohji S."/>
            <person name="Ichikawa N."/>
        </authorList>
    </citation>
    <scope>NUCLEOTIDE SEQUENCE [LARGE SCALE GENOMIC DNA]</scope>
    <source>
        <strain evidence="1 2">NBRC 107573</strain>
    </source>
</reference>
<proteinExistence type="predicted"/>
<gene>
    <name evidence="1" type="ORF">ROR02_17250</name>
</gene>
<sequence>MLEPQLVVGVFWVGLIGAALGQVRTERQMKTILNTRGQRPPVYILPLDQLSVIEITNQYALCSP</sequence>
<name>A0A512H829_9PROT</name>
<keyword evidence="2" id="KW-1185">Reference proteome</keyword>
<evidence type="ECO:0000313" key="2">
    <source>
        <dbReference type="Proteomes" id="UP000321567"/>
    </source>
</evidence>
<evidence type="ECO:0000313" key="1">
    <source>
        <dbReference type="EMBL" id="GEO81594.1"/>
    </source>
</evidence>
<dbReference type="RefSeq" id="WP_147163623.1">
    <property type="nucleotide sequence ID" value="NZ_BJZO01000041.1"/>
</dbReference>